<proteinExistence type="predicted"/>
<evidence type="ECO:0000256" key="1">
    <source>
        <dbReference type="SAM" id="MobiDB-lite"/>
    </source>
</evidence>
<feature type="region of interest" description="Disordered" evidence="1">
    <location>
        <begin position="31"/>
        <end position="111"/>
    </location>
</feature>
<reference evidence="3" key="1">
    <citation type="journal article" date="2015" name="Proc. Natl. Acad. Sci. U.S.A.">
        <title>Genome sequencing of adzuki bean (Vigna angularis) provides insight into high starch and low fat accumulation and domestication.</title>
        <authorList>
            <person name="Yang K."/>
            <person name="Tian Z."/>
            <person name="Chen C."/>
            <person name="Luo L."/>
            <person name="Zhao B."/>
            <person name="Wang Z."/>
            <person name="Yu L."/>
            <person name="Li Y."/>
            <person name="Sun Y."/>
            <person name="Li W."/>
            <person name="Chen Y."/>
            <person name="Li Y."/>
            <person name="Zhang Y."/>
            <person name="Ai D."/>
            <person name="Zhao J."/>
            <person name="Shang C."/>
            <person name="Ma Y."/>
            <person name="Wu B."/>
            <person name="Wang M."/>
            <person name="Gao L."/>
            <person name="Sun D."/>
            <person name="Zhang P."/>
            <person name="Guo F."/>
            <person name="Wang W."/>
            <person name="Li Y."/>
            <person name="Wang J."/>
            <person name="Varshney R.K."/>
            <person name="Wang J."/>
            <person name="Ling H.Q."/>
            <person name="Wan P."/>
        </authorList>
    </citation>
    <scope>NUCLEOTIDE SEQUENCE</scope>
    <source>
        <strain evidence="3">cv. Jingnong 6</strain>
    </source>
</reference>
<dbReference type="AlphaFoldDB" id="A0A0L9TDP1"/>
<sequence length="372" mass="41331">MNTIGSGNTTKKNVWVGLTIPKSLPFRPPFRRHSVVHGSGNAPTTHPELRRKRHRAGQGKEPSGNTLLRSGDGDALAALQLPPQGFDTRKEAGGRNRRSKRARSWLGRREDEDGAAATPNWNWLVGGRRTPAALVAGRMNRDSSGTRGWSDEDGLRRHSWLLYDDIDAMNMINVVKYFGQVNLFVVHGVDKPEVVEYKLNEVLKLFHGSLESEDGEDEDEVEVQGLDEVEVQVLDEVEVGGGGSRGGGYGLTTGTWEEEVDIEDFTLSEDVDEVEVQGEVGEVLDEGQVDEGLVDVDVYIDEDVDNSIEEFVSVEVNGLSDDEWEFDFLTTPEDGGSEDVCDERQICAPFLTFIQQKSMLKYKWEVGTIFTD</sequence>
<evidence type="ECO:0000313" key="2">
    <source>
        <dbReference type="EMBL" id="KOM28740.1"/>
    </source>
</evidence>
<name>A0A0L9TDP1_PHAAN</name>
<dbReference type="Proteomes" id="UP000053144">
    <property type="component" value="Unassembled WGS sequence"/>
</dbReference>
<evidence type="ECO:0000313" key="3">
    <source>
        <dbReference type="Proteomes" id="UP000053144"/>
    </source>
</evidence>
<dbReference type="EMBL" id="KQ258447">
    <property type="protein sequence ID" value="KOM28740.1"/>
    <property type="molecule type" value="Genomic_DNA"/>
</dbReference>
<gene>
    <name evidence="2" type="ORF">LR48_Vigan569s001100</name>
</gene>
<accession>A0A0L9TDP1</accession>
<protein>
    <submittedName>
        <fullName evidence="2">Uncharacterized protein</fullName>
    </submittedName>
</protein>
<dbReference type="Gramene" id="KOM28740">
    <property type="protein sequence ID" value="KOM28740"/>
    <property type="gene ID" value="LR48_Vigan569s001100"/>
</dbReference>
<organism evidence="2 3">
    <name type="scientific">Phaseolus angularis</name>
    <name type="common">Azuki bean</name>
    <name type="synonym">Vigna angularis</name>
    <dbReference type="NCBI Taxonomy" id="3914"/>
    <lineage>
        <taxon>Eukaryota</taxon>
        <taxon>Viridiplantae</taxon>
        <taxon>Streptophyta</taxon>
        <taxon>Embryophyta</taxon>
        <taxon>Tracheophyta</taxon>
        <taxon>Spermatophyta</taxon>
        <taxon>Magnoliopsida</taxon>
        <taxon>eudicotyledons</taxon>
        <taxon>Gunneridae</taxon>
        <taxon>Pentapetalae</taxon>
        <taxon>rosids</taxon>
        <taxon>fabids</taxon>
        <taxon>Fabales</taxon>
        <taxon>Fabaceae</taxon>
        <taxon>Papilionoideae</taxon>
        <taxon>50 kb inversion clade</taxon>
        <taxon>NPAAA clade</taxon>
        <taxon>indigoferoid/millettioid clade</taxon>
        <taxon>Phaseoleae</taxon>
        <taxon>Vigna</taxon>
    </lineage>
</organism>